<dbReference type="RefSeq" id="WP_126599221.1">
    <property type="nucleotide sequence ID" value="NZ_LR134510.1"/>
</dbReference>
<dbReference type="Gene3D" id="3.40.50.10610">
    <property type="entry name" value="ABC-type transport auxiliary lipoprotein component"/>
    <property type="match status" value="1"/>
</dbReference>
<sequence length="214" mass="22925">MKKLAALAIASTVLLSACSSKPYDYSAFQAHYPKSIVVLTPENNSLDVKATDSVLSVVSQPLADDGYYVFPVALVDQVLKQNGVTDGNIARQISATKLRQIFGADAALYLKITNYGTKYMVFDSVTQVTVDATLVDLKTGKVLWTKEVTADDSNGQSAGLLGSLIKQVMDNLGDQAHVVAAQAGDMLFVTGSDGDILYGPKSPYFHQDPQIAKK</sequence>
<dbReference type="Pfam" id="PF05643">
    <property type="entry name" value="GNA1162-like"/>
    <property type="match status" value="1"/>
</dbReference>
<dbReference type="AlphaFoldDB" id="A0A448TTN6"/>
<reference evidence="2 3" key="1">
    <citation type="submission" date="2018-12" db="EMBL/GenBank/DDBJ databases">
        <authorList>
            <consortium name="Pathogen Informatics"/>
        </authorList>
    </citation>
    <scope>NUCLEOTIDE SEQUENCE [LARGE SCALE GENOMIC DNA]</scope>
    <source>
        <strain evidence="2 3">NCTC12871</strain>
    </source>
</reference>
<keyword evidence="1" id="KW-0732">Signal</keyword>
<organism evidence="2 3">
    <name type="scientific">Actinobacillus delphinicola</name>
    <dbReference type="NCBI Taxonomy" id="51161"/>
    <lineage>
        <taxon>Bacteria</taxon>
        <taxon>Pseudomonadati</taxon>
        <taxon>Pseudomonadota</taxon>
        <taxon>Gammaproteobacteria</taxon>
        <taxon>Pasteurellales</taxon>
        <taxon>Pasteurellaceae</taxon>
        <taxon>Actinobacillus</taxon>
    </lineage>
</organism>
<feature type="chain" id="PRO_5018993609" evidence="1">
    <location>
        <begin position="23"/>
        <end position="214"/>
    </location>
</feature>
<dbReference type="InterPro" id="IPR008517">
    <property type="entry name" value="GNA1162-like"/>
</dbReference>
<accession>A0A448TTN6</accession>
<dbReference type="OrthoDB" id="1014694at2"/>
<dbReference type="KEGG" id="adp:NCTC12871_00812"/>
<dbReference type="Proteomes" id="UP000279799">
    <property type="component" value="Chromosome"/>
</dbReference>
<keyword evidence="3" id="KW-1185">Reference proteome</keyword>
<evidence type="ECO:0000313" key="3">
    <source>
        <dbReference type="Proteomes" id="UP000279799"/>
    </source>
</evidence>
<evidence type="ECO:0000313" key="2">
    <source>
        <dbReference type="EMBL" id="VEJ09359.1"/>
    </source>
</evidence>
<evidence type="ECO:0000256" key="1">
    <source>
        <dbReference type="SAM" id="SignalP"/>
    </source>
</evidence>
<feature type="signal peptide" evidence="1">
    <location>
        <begin position="1"/>
        <end position="22"/>
    </location>
</feature>
<proteinExistence type="predicted"/>
<dbReference type="EMBL" id="LR134510">
    <property type="protein sequence ID" value="VEJ09359.1"/>
    <property type="molecule type" value="Genomic_DNA"/>
</dbReference>
<name>A0A448TTN6_9PAST</name>
<keyword evidence="2" id="KW-0449">Lipoprotein</keyword>
<dbReference type="PROSITE" id="PS51257">
    <property type="entry name" value="PROKAR_LIPOPROTEIN"/>
    <property type="match status" value="1"/>
</dbReference>
<protein>
    <submittedName>
        <fullName evidence="2">Lipoprotein</fullName>
    </submittedName>
</protein>
<gene>
    <name evidence="2" type="ORF">NCTC12871_00812</name>
</gene>